<dbReference type="SFLD" id="SFLDF00027">
    <property type="entry name" value="p-type_atpase"/>
    <property type="match status" value="1"/>
</dbReference>
<dbReference type="InterPro" id="IPR023299">
    <property type="entry name" value="ATPase_P-typ_cyto_dom_N"/>
</dbReference>
<evidence type="ECO:0000256" key="2">
    <source>
        <dbReference type="ARBA" id="ARBA00022475"/>
    </source>
</evidence>
<dbReference type="PANTHER" id="PTHR43294">
    <property type="entry name" value="SODIUM/POTASSIUM-TRANSPORTING ATPASE SUBUNIT ALPHA"/>
    <property type="match status" value="1"/>
</dbReference>
<evidence type="ECO:0000256" key="10">
    <source>
        <dbReference type="ARBA" id="ARBA00023136"/>
    </source>
</evidence>
<dbReference type="InterPro" id="IPR044492">
    <property type="entry name" value="P_typ_ATPase_HD_dom"/>
</dbReference>
<dbReference type="Proteomes" id="UP000001901">
    <property type="component" value="Chromosome"/>
</dbReference>
<proteinExistence type="predicted"/>
<dbReference type="InterPro" id="IPR018303">
    <property type="entry name" value="ATPase_P-typ_P_site"/>
</dbReference>
<dbReference type="SUPFAM" id="SSF81653">
    <property type="entry name" value="Calcium ATPase, transduction domain A"/>
    <property type="match status" value="1"/>
</dbReference>
<dbReference type="FunFam" id="2.70.150.10:FF:000160">
    <property type="entry name" value="Sarcoplasmic/endoplasmic reticulum calcium ATPase 1"/>
    <property type="match status" value="1"/>
</dbReference>
<dbReference type="KEGG" id="apo:Arcpr_0707"/>
<evidence type="ECO:0000259" key="12">
    <source>
        <dbReference type="SMART" id="SM00831"/>
    </source>
</evidence>
<dbReference type="HOGENOM" id="CLU_002360_2_1_2"/>
<dbReference type="PRINTS" id="PR00119">
    <property type="entry name" value="CATATPASE"/>
</dbReference>
<keyword evidence="7" id="KW-0460">Magnesium</keyword>
<dbReference type="Pfam" id="PF13246">
    <property type="entry name" value="Cation_ATPase"/>
    <property type="match status" value="1"/>
</dbReference>
<organism evidence="13 14">
    <name type="scientific">Archaeoglobus profundus (strain DSM 5631 / JCM 9629 / NBRC 100127 / Av18)</name>
    <dbReference type="NCBI Taxonomy" id="572546"/>
    <lineage>
        <taxon>Archaea</taxon>
        <taxon>Methanobacteriati</taxon>
        <taxon>Methanobacteriota</taxon>
        <taxon>Archaeoglobi</taxon>
        <taxon>Archaeoglobales</taxon>
        <taxon>Archaeoglobaceae</taxon>
        <taxon>Archaeoglobus</taxon>
    </lineage>
</organism>
<keyword evidence="10 11" id="KW-0472">Membrane</keyword>
<dbReference type="SUPFAM" id="SSF81665">
    <property type="entry name" value="Calcium ATPase, transmembrane domain M"/>
    <property type="match status" value="1"/>
</dbReference>
<dbReference type="InterPro" id="IPR050510">
    <property type="entry name" value="Cation_transp_ATPase_P-type"/>
</dbReference>
<dbReference type="GO" id="GO:0005524">
    <property type="term" value="F:ATP binding"/>
    <property type="evidence" value="ECO:0007669"/>
    <property type="project" value="UniProtKB-KW"/>
</dbReference>
<dbReference type="Gene3D" id="3.40.50.1000">
    <property type="entry name" value="HAD superfamily/HAD-like"/>
    <property type="match status" value="1"/>
</dbReference>
<keyword evidence="8" id="KW-1278">Translocase</keyword>
<sequence length="865" mass="96765">MEKDIEWYRIPTSEVLKLVKSSPQGITDEEAARRLVLYGYNEIKEEKKISEILRFLSHFSDPLIYILIVSGTITAILRRYVDTIIIFLVVLINAVIGYVQERKAKKTIESLKKMVEIRARVIRKVEKEIPARELVPGDVIILEAGTKVPADARLLEVKNLTVDESLLTGESTPVEKFSETILKKTAVERNNMVFAGTLVLEGYGKAVVVATGENTELGKIAKTVKTEKGVETPLLRRIKRLSKFIFFIIVAVSILNFTIGLLRGYNPTFMFLASVSLAVAAIPESLPTLVTMSLAIGVRDMAKRKAVVRKLPAVESLGSVTTICTDKTGTLTQNRMKVIRIFAGGKEYDVERVGREELAKHPEVYLTIKAGYVCNKALYFLKDGEPVTSGDPTEIALLEVASLTGIEERFKVIDEIPFDPTLRYMATAVKEGKSVEIYVKGSVEAVLSMCRWALIEEKVVELDRHNIHKIASELALQGLRVLAFAYKSVNLEEFGSIEEQLDDLIFLGLQCMIDPPREECYEAIRRCKEAGVRVIMITGDHPSTALFIAKELDISGEVVTGDEIEKMSDDELKEVLKKTNVFARILPKVKLRIVKLLQELGEIVAVTGDGVNDAPALKRANIGVAMGSGTEVAKESAEIILLDDNFATIVEAIDEGRNVFRKIQKILAWMLPTNVGEGIVILVAFLLGITLPILPVQILWINTVTAVLLGTTLVFEPREPNLLKLKPMTEELLNPAILFRIIWVAIVLVACAYFLYFRYDDNEMIARTIAMNTIVFFEIFYLLNSRSIDLSFLKTLKFKNKAVYLGIFATIALQLVATYLPNFNKILHTVPLDAGMWFEIVAVSSLVFILVELEKYMTNFYKNRN</sequence>
<feature type="transmembrane region" description="Helical" evidence="11">
    <location>
        <begin position="83"/>
        <end position="99"/>
    </location>
</feature>
<dbReference type="Gene3D" id="1.20.1110.10">
    <property type="entry name" value="Calcium-transporting ATPase, transmembrane domain"/>
    <property type="match status" value="1"/>
</dbReference>
<dbReference type="SUPFAM" id="SSF81660">
    <property type="entry name" value="Metal cation-transporting ATPase, ATP-binding domain N"/>
    <property type="match status" value="1"/>
</dbReference>
<dbReference type="FunFam" id="3.40.50.1000:FF:000028">
    <property type="entry name" value="Calcium-transporting P-type ATPase, putative"/>
    <property type="match status" value="1"/>
</dbReference>
<dbReference type="InterPro" id="IPR023298">
    <property type="entry name" value="ATPase_P-typ_TM_dom_sf"/>
</dbReference>
<dbReference type="InterPro" id="IPR008250">
    <property type="entry name" value="ATPase_P-typ_transduc_dom_A_sf"/>
</dbReference>
<feature type="transmembrane region" description="Helical" evidence="11">
    <location>
        <begin position="697"/>
        <end position="716"/>
    </location>
</feature>
<dbReference type="Pfam" id="PF00689">
    <property type="entry name" value="Cation_ATPase_C"/>
    <property type="match status" value="1"/>
</dbReference>
<dbReference type="InterPro" id="IPR004014">
    <property type="entry name" value="ATPase_P-typ_cation-transptr_N"/>
</dbReference>
<feature type="transmembrane region" description="Helical" evidence="11">
    <location>
        <begin position="834"/>
        <end position="853"/>
    </location>
</feature>
<dbReference type="OrthoDB" id="8588at2157"/>
<accession>D2RHJ6</accession>
<feature type="transmembrane region" description="Helical" evidence="11">
    <location>
        <begin position="55"/>
        <end position="77"/>
    </location>
</feature>
<feature type="transmembrane region" description="Helical" evidence="11">
    <location>
        <begin position="803"/>
        <end position="822"/>
    </location>
</feature>
<evidence type="ECO:0000256" key="9">
    <source>
        <dbReference type="ARBA" id="ARBA00022989"/>
    </source>
</evidence>
<dbReference type="Gene3D" id="2.70.150.10">
    <property type="entry name" value="Calcium-transporting ATPase, cytoplasmic transduction domain A"/>
    <property type="match status" value="1"/>
</dbReference>
<dbReference type="Pfam" id="PF08282">
    <property type="entry name" value="Hydrolase_3"/>
    <property type="match status" value="1"/>
</dbReference>
<dbReference type="PANTHER" id="PTHR43294:SF21">
    <property type="entry name" value="CATION TRANSPORTING ATPASE"/>
    <property type="match status" value="1"/>
</dbReference>
<dbReference type="NCBIfam" id="TIGR01494">
    <property type="entry name" value="ATPase_P-type"/>
    <property type="match status" value="2"/>
</dbReference>
<evidence type="ECO:0000256" key="5">
    <source>
        <dbReference type="ARBA" id="ARBA00022741"/>
    </source>
</evidence>
<dbReference type="InterPro" id="IPR059000">
    <property type="entry name" value="ATPase_P-type_domA"/>
</dbReference>
<reference evidence="13 14" key="1">
    <citation type="journal article" date="2010" name="Stand. Genomic Sci.">
        <title>Complete genome sequence of Archaeoglobus profundus type strain (AV18).</title>
        <authorList>
            <person name="von Jan M."/>
            <person name="Lapidus A."/>
            <person name="Del Rio T.G."/>
            <person name="Copeland A."/>
            <person name="Tice H."/>
            <person name="Cheng J.F."/>
            <person name="Lucas S."/>
            <person name="Chen F."/>
            <person name="Nolan M."/>
            <person name="Goodwin L."/>
            <person name="Han C."/>
            <person name="Pitluck S."/>
            <person name="Liolios K."/>
            <person name="Ivanova N."/>
            <person name="Mavromatis K."/>
            <person name="Ovchinnikova G."/>
            <person name="Chertkov O."/>
            <person name="Pati A."/>
            <person name="Chen A."/>
            <person name="Palaniappan K."/>
            <person name="Land M."/>
            <person name="Hauser L."/>
            <person name="Chang Y.J."/>
            <person name="Jeffries C.D."/>
            <person name="Saunders E."/>
            <person name="Brettin T."/>
            <person name="Detter J.C."/>
            <person name="Chain P."/>
            <person name="Eichinger K."/>
            <person name="Huber H."/>
            <person name="Spring S."/>
            <person name="Rohde M."/>
            <person name="Goker M."/>
            <person name="Wirth R."/>
            <person name="Woyke T."/>
            <person name="Bristow J."/>
            <person name="Eisen J.A."/>
            <person name="Markowitz V."/>
            <person name="Hugenholtz P."/>
            <person name="Kyrpides N.C."/>
            <person name="Klenk H.P."/>
        </authorList>
    </citation>
    <scope>NUCLEOTIDE SEQUENCE [LARGE SCALE GENOMIC DNA]</scope>
    <source>
        <strain evidence="14">DSM 5631 / JCM 9629 / NBRC 100127 / Av18</strain>
    </source>
</reference>
<evidence type="ECO:0000256" key="4">
    <source>
        <dbReference type="ARBA" id="ARBA00022692"/>
    </source>
</evidence>
<dbReference type="eggNOG" id="arCOG01578">
    <property type="taxonomic scope" value="Archaea"/>
</dbReference>
<dbReference type="Gene3D" id="3.40.1110.10">
    <property type="entry name" value="Calcium-transporting ATPase, cytoplasmic domain N"/>
    <property type="match status" value="1"/>
</dbReference>
<dbReference type="SUPFAM" id="SSF56784">
    <property type="entry name" value="HAD-like"/>
    <property type="match status" value="1"/>
</dbReference>
<feature type="transmembrane region" description="Helical" evidence="11">
    <location>
        <begin position="765"/>
        <end position="783"/>
    </location>
</feature>
<evidence type="ECO:0000256" key="11">
    <source>
        <dbReference type="SAM" id="Phobius"/>
    </source>
</evidence>
<name>D2RHJ6_ARCPA</name>
<keyword evidence="6" id="KW-0067">ATP-binding</keyword>
<dbReference type="PROSITE" id="PS00154">
    <property type="entry name" value="ATPASE_E1_E2"/>
    <property type="match status" value="1"/>
</dbReference>
<evidence type="ECO:0000256" key="1">
    <source>
        <dbReference type="ARBA" id="ARBA00004651"/>
    </source>
</evidence>
<dbReference type="Pfam" id="PF00690">
    <property type="entry name" value="Cation_ATPase_N"/>
    <property type="match status" value="1"/>
</dbReference>
<evidence type="ECO:0000256" key="6">
    <source>
        <dbReference type="ARBA" id="ARBA00022840"/>
    </source>
</evidence>
<dbReference type="STRING" id="572546.Arcpr_0707"/>
<dbReference type="SFLD" id="SFLDS00003">
    <property type="entry name" value="Haloacid_Dehalogenase"/>
    <property type="match status" value="1"/>
</dbReference>
<dbReference type="SMART" id="SM00831">
    <property type="entry name" value="Cation_ATPase_N"/>
    <property type="match status" value="1"/>
</dbReference>
<feature type="transmembrane region" description="Helical" evidence="11">
    <location>
        <begin position="271"/>
        <end position="296"/>
    </location>
</feature>
<keyword evidence="14" id="KW-1185">Reference proteome</keyword>
<dbReference type="Pfam" id="PF00122">
    <property type="entry name" value="E1-E2_ATPase"/>
    <property type="match status" value="1"/>
</dbReference>
<dbReference type="GeneID" id="8739367"/>
<dbReference type="RefSeq" id="WP_012940107.1">
    <property type="nucleotide sequence ID" value="NC_013741.1"/>
</dbReference>
<keyword evidence="3" id="KW-0597">Phosphoprotein</keyword>
<dbReference type="GO" id="GO:0005886">
    <property type="term" value="C:plasma membrane"/>
    <property type="evidence" value="ECO:0007669"/>
    <property type="project" value="UniProtKB-SubCell"/>
</dbReference>
<dbReference type="InterPro" id="IPR023214">
    <property type="entry name" value="HAD_sf"/>
</dbReference>
<dbReference type="InterPro" id="IPR036412">
    <property type="entry name" value="HAD-like_sf"/>
</dbReference>
<dbReference type="EMBL" id="CP001857">
    <property type="protein sequence ID" value="ADB57771.1"/>
    <property type="molecule type" value="Genomic_DNA"/>
</dbReference>
<keyword evidence="9 11" id="KW-1133">Transmembrane helix</keyword>
<dbReference type="SFLD" id="SFLDG00002">
    <property type="entry name" value="C1.7:_P-type_atpase_like"/>
    <property type="match status" value="1"/>
</dbReference>
<dbReference type="PaxDb" id="572546-Arcpr_0707"/>
<protein>
    <submittedName>
        <fullName evidence="13">ATPase, P-type (Transporting), HAD superfamily, subfamily IC</fullName>
    </submittedName>
</protein>
<evidence type="ECO:0000256" key="3">
    <source>
        <dbReference type="ARBA" id="ARBA00022553"/>
    </source>
</evidence>
<evidence type="ECO:0000256" key="8">
    <source>
        <dbReference type="ARBA" id="ARBA00022967"/>
    </source>
</evidence>
<feature type="transmembrane region" description="Helical" evidence="11">
    <location>
        <begin position="737"/>
        <end position="759"/>
    </location>
</feature>
<dbReference type="GO" id="GO:0016887">
    <property type="term" value="F:ATP hydrolysis activity"/>
    <property type="evidence" value="ECO:0007669"/>
    <property type="project" value="InterPro"/>
</dbReference>
<feature type="transmembrane region" description="Helical" evidence="11">
    <location>
        <begin position="244"/>
        <end position="265"/>
    </location>
</feature>
<evidence type="ECO:0000313" key="13">
    <source>
        <dbReference type="EMBL" id="ADB57771.1"/>
    </source>
</evidence>
<feature type="transmembrane region" description="Helical" evidence="11">
    <location>
        <begin position="666"/>
        <end position="691"/>
    </location>
</feature>
<keyword evidence="4 11" id="KW-0812">Transmembrane</keyword>
<dbReference type="PRINTS" id="PR00120">
    <property type="entry name" value="HATPASE"/>
</dbReference>
<dbReference type="InterPro" id="IPR006068">
    <property type="entry name" value="ATPase_P-typ_cation-transptr_C"/>
</dbReference>
<gene>
    <name evidence="13" type="ordered locus">Arcpr_0707</name>
</gene>
<evidence type="ECO:0000313" key="14">
    <source>
        <dbReference type="Proteomes" id="UP000001901"/>
    </source>
</evidence>
<feature type="domain" description="Cation-transporting P-type ATPase N-terminal" evidence="12">
    <location>
        <begin position="6"/>
        <end position="79"/>
    </location>
</feature>
<keyword evidence="2" id="KW-1003">Cell membrane</keyword>
<comment type="subcellular location">
    <subcellularLocation>
        <location evidence="1">Cell membrane</location>
        <topology evidence="1">Multi-pass membrane protein</topology>
    </subcellularLocation>
</comment>
<dbReference type="InterPro" id="IPR001757">
    <property type="entry name" value="P_typ_ATPase"/>
</dbReference>
<keyword evidence="5" id="KW-0547">Nucleotide-binding</keyword>
<dbReference type="AlphaFoldDB" id="D2RHJ6"/>
<evidence type="ECO:0000256" key="7">
    <source>
        <dbReference type="ARBA" id="ARBA00022842"/>
    </source>
</evidence>